<protein>
    <submittedName>
        <fullName evidence="1">Uncharacterized protein</fullName>
    </submittedName>
</protein>
<dbReference type="EMBL" id="BARU01015695">
    <property type="protein sequence ID" value="GAH54428.1"/>
    <property type="molecule type" value="Genomic_DNA"/>
</dbReference>
<name>X1IA16_9ZZZZ</name>
<sequence length="83" mass="9662">WARLLEGAGLREITVRTYEINTQDEARGILRRYSWGGMLRVLWRMLLLYARSPAYRSFVKGVRESGVTPENLEEYFGYGLFVG</sequence>
<reference evidence="1" key="1">
    <citation type="journal article" date="2014" name="Front. Microbiol.">
        <title>High frequency of phylogenetically diverse reductive dehalogenase-homologous genes in deep subseafloor sedimentary metagenomes.</title>
        <authorList>
            <person name="Kawai M."/>
            <person name="Futagami T."/>
            <person name="Toyoda A."/>
            <person name="Takaki Y."/>
            <person name="Nishi S."/>
            <person name="Hori S."/>
            <person name="Arai W."/>
            <person name="Tsubouchi T."/>
            <person name="Morono Y."/>
            <person name="Uchiyama I."/>
            <person name="Ito T."/>
            <person name="Fujiyama A."/>
            <person name="Inagaki F."/>
            <person name="Takami H."/>
        </authorList>
    </citation>
    <scope>NUCLEOTIDE SEQUENCE</scope>
    <source>
        <strain evidence="1">Expedition CK06-06</strain>
    </source>
</reference>
<dbReference type="AlphaFoldDB" id="X1IA16"/>
<gene>
    <name evidence="1" type="ORF">S03H2_26780</name>
</gene>
<feature type="non-terminal residue" evidence="1">
    <location>
        <position position="1"/>
    </location>
</feature>
<comment type="caution">
    <text evidence="1">The sequence shown here is derived from an EMBL/GenBank/DDBJ whole genome shotgun (WGS) entry which is preliminary data.</text>
</comment>
<organism evidence="1">
    <name type="scientific">marine sediment metagenome</name>
    <dbReference type="NCBI Taxonomy" id="412755"/>
    <lineage>
        <taxon>unclassified sequences</taxon>
        <taxon>metagenomes</taxon>
        <taxon>ecological metagenomes</taxon>
    </lineage>
</organism>
<accession>X1IA16</accession>
<evidence type="ECO:0000313" key="1">
    <source>
        <dbReference type="EMBL" id="GAH54428.1"/>
    </source>
</evidence>
<proteinExistence type="predicted"/>
<feature type="non-terminal residue" evidence="1">
    <location>
        <position position="83"/>
    </location>
</feature>